<proteinExistence type="predicted"/>
<dbReference type="EMBL" id="RWGY01000039">
    <property type="protein sequence ID" value="TVU13101.1"/>
    <property type="molecule type" value="Genomic_DNA"/>
</dbReference>
<organism evidence="1 2">
    <name type="scientific">Eragrostis curvula</name>
    <name type="common">weeping love grass</name>
    <dbReference type="NCBI Taxonomy" id="38414"/>
    <lineage>
        <taxon>Eukaryota</taxon>
        <taxon>Viridiplantae</taxon>
        <taxon>Streptophyta</taxon>
        <taxon>Embryophyta</taxon>
        <taxon>Tracheophyta</taxon>
        <taxon>Spermatophyta</taxon>
        <taxon>Magnoliopsida</taxon>
        <taxon>Liliopsida</taxon>
        <taxon>Poales</taxon>
        <taxon>Poaceae</taxon>
        <taxon>PACMAD clade</taxon>
        <taxon>Chloridoideae</taxon>
        <taxon>Eragrostideae</taxon>
        <taxon>Eragrostidinae</taxon>
        <taxon>Eragrostis</taxon>
    </lineage>
</organism>
<dbReference type="Gramene" id="TVU13101">
    <property type="protein sequence ID" value="TVU13101"/>
    <property type="gene ID" value="EJB05_46777"/>
</dbReference>
<protein>
    <submittedName>
        <fullName evidence="1">Uncharacterized protein</fullName>
    </submittedName>
</protein>
<dbReference type="AlphaFoldDB" id="A0A5J9TQX4"/>
<evidence type="ECO:0000313" key="1">
    <source>
        <dbReference type="EMBL" id="TVU13101.1"/>
    </source>
</evidence>
<sequence length="101" mass="11018">MYVDVFNGTRSTTFLSANVTTPMPLRQPTRNVTTIAASLSLVGGPWTEAITGNMTSDLVITVTAVARFKVGIASTRLYDIKVSCWPIDFFSAAGRRRIDCK</sequence>
<gene>
    <name evidence="1" type="ORF">EJB05_46777</name>
</gene>
<reference evidence="1 2" key="1">
    <citation type="journal article" date="2019" name="Sci. Rep.">
        <title>A high-quality genome of Eragrostis curvula grass provides insights into Poaceae evolution and supports new strategies to enhance forage quality.</title>
        <authorList>
            <person name="Carballo J."/>
            <person name="Santos B.A.C.M."/>
            <person name="Zappacosta D."/>
            <person name="Garbus I."/>
            <person name="Selva J.P."/>
            <person name="Gallo C.A."/>
            <person name="Diaz A."/>
            <person name="Albertini E."/>
            <person name="Caccamo M."/>
            <person name="Echenique V."/>
        </authorList>
    </citation>
    <scope>NUCLEOTIDE SEQUENCE [LARGE SCALE GENOMIC DNA]</scope>
    <source>
        <strain evidence="2">cv. Victoria</strain>
        <tissue evidence="1">Leaf</tissue>
    </source>
</reference>
<dbReference type="OrthoDB" id="677015at2759"/>
<keyword evidence="2" id="KW-1185">Reference proteome</keyword>
<accession>A0A5J9TQX4</accession>
<name>A0A5J9TQX4_9POAL</name>
<feature type="non-terminal residue" evidence="1">
    <location>
        <position position="1"/>
    </location>
</feature>
<dbReference type="PANTHER" id="PTHR36480">
    <property type="entry name" value="OS06G0118900 PROTEIN-RELATED"/>
    <property type="match status" value="1"/>
</dbReference>
<dbReference type="PANTHER" id="PTHR36480:SF3">
    <property type="entry name" value="OS06G0118900 PROTEIN"/>
    <property type="match status" value="1"/>
</dbReference>
<dbReference type="Proteomes" id="UP000324897">
    <property type="component" value="Chromosome 3"/>
</dbReference>
<evidence type="ECO:0000313" key="2">
    <source>
        <dbReference type="Proteomes" id="UP000324897"/>
    </source>
</evidence>
<comment type="caution">
    <text evidence="1">The sequence shown here is derived from an EMBL/GenBank/DDBJ whole genome shotgun (WGS) entry which is preliminary data.</text>
</comment>